<evidence type="ECO:0000256" key="17">
    <source>
        <dbReference type="SAM" id="MobiDB-lite"/>
    </source>
</evidence>
<sequence length="491" mass="54379">MAPIEHIHIPEIDSTSTEVKRQLDQGKMPPFLVSSTSQSAGRGRTGRTWTSPAGNIYLSLALSQERIPKQDHGLLPLKTAYLVAAWVWQTFQLRLTIKWPNDLLFGARKLGGILCESQSDGTSWGPFIVGVGLNLETPPVVDQGTTSLGEHCTLDGIVVGDAARRLGQYLLDGLCQPFSLFDLDAYLIEYQQIWCDDRGQWGQQEQLSDDGFLVLRDLKTSHLQTINHSHHSYRWLYQDENASCCIGDAGNTSLKLAILHHGQATKIWYLDYLQSPSAEQIADIQSYLPQTPWPIHLGAVTKISDGLKSWLLKLGLIMVPLKKRPVRVNFDAYAFDDIGVDRVAIAESLAARDRTLGVGHIAFSMGTASTVEVLDDSKRYLGGWILSGLQTSLTALHQNTAKLPMIQSYGDKAWRSDRILGTNTREAMKLGAIWAAVYTIQGLIEALRERYDLDWNLIVTGGEGQRVAELLQVPYDETLIVEGMGILARGG</sequence>
<evidence type="ECO:0000313" key="20">
    <source>
        <dbReference type="Proteomes" id="UP000192907"/>
    </source>
</evidence>
<comment type="subunit">
    <text evidence="5 16">Homodimer.</text>
</comment>
<dbReference type="STRING" id="1513793.SAMN06296036_102363"/>
<comment type="cofactor">
    <cofactor evidence="2">
        <name>K(+)</name>
        <dbReference type="ChEBI" id="CHEBI:29103"/>
    </cofactor>
</comment>
<dbReference type="Gene3D" id="3.30.420.40">
    <property type="match status" value="1"/>
</dbReference>
<feature type="domain" description="BPL/LPL catalytic" evidence="18">
    <location>
        <begin position="1"/>
        <end position="178"/>
    </location>
</feature>
<comment type="catalytic activity">
    <reaction evidence="1 16">
        <text>(R)-pantothenate + ATP = (R)-4'-phosphopantothenate + ADP + H(+)</text>
        <dbReference type="Rhea" id="RHEA:16373"/>
        <dbReference type="ChEBI" id="CHEBI:10986"/>
        <dbReference type="ChEBI" id="CHEBI:15378"/>
        <dbReference type="ChEBI" id="CHEBI:29032"/>
        <dbReference type="ChEBI" id="CHEBI:30616"/>
        <dbReference type="ChEBI" id="CHEBI:456216"/>
        <dbReference type="EC" id="2.7.1.33"/>
    </reaction>
</comment>
<dbReference type="CDD" id="cd24015">
    <property type="entry name" value="ASKHA_NBD_PanK-III"/>
    <property type="match status" value="1"/>
</dbReference>
<dbReference type="HAMAP" id="MF_01274">
    <property type="entry name" value="Pantothen_kinase_3"/>
    <property type="match status" value="1"/>
</dbReference>
<dbReference type="PANTHER" id="PTHR34265">
    <property type="entry name" value="TYPE III PANTOTHENATE KINASE"/>
    <property type="match status" value="1"/>
</dbReference>
<keyword evidence="9 16" id="KW-0547">Nucleotide-binding</keyword>
<dbReference type="Pfam" id="PF03309">
    <property type="entry name" value="Pan_kinase"/>
    <property type="match status" value="1"/>
</dbReference>
<dbReference type="EC" id="2.7.1.33" evidence="6 16"/>
<dbReference type="GO" id="GO:0005524">
    <property type="term" value="F:ATP binding"/>
    <property type="evidence" value="ECO:0007669"/>
    <property type="project" value="UniProtKB-UniRule"/>
</dbReference>
<dbReference type="InterPro" id="IPR004408">
    <property type="entry name" value="Biotin_CoA_COase_ligase"/>
</dbReference>
<evidence type="ECO:0000259" key="18">
    <source>
        <dbReference type="PROSITE" id="PS51733"/>
    </source>
</evidence>
<evidence type="ECO:0000256" key="12">
    <source>
        <dbReference type="ARBA" id="ARBA00022958"/>
    </source>
</evidence>
<dbReference type="CDD" id="cd16442">
    <property type="entry name" value="BPL"/>
    <property type="match status" value="1"/>
</dbReference>
<dbReference type="Proteomes" id="UP000192907">
    <property type="component" value="Unassembled WGS sequence"/>
</dbReference>
<evidence type="ECO:0000256" key="10">
    <source>
        <dbReference type="ARBA" id="ARBA00022777"/>
    </source>
</evidence>
<keyword evidence="20" id="KW-1185">Reference proteome</keyword>
<comment type="similarity">
    <text evidence="14 16">Belongs to the type III pantothenate kinase family.</text>
</comment>
<evidence type="ECO:0000256" key="5">
    <source>
        <dbReference type="ARBA" id="ARBA00011738"/>
    </source>
</evidence>
<evidence type="ECO:0000256" key="13">
    <source>
        <dbReference type="ARBA" id="ARBA00022993"/>
    </source>
</evidence>
<evidence type="ECO:0000256" key="3">
    <source>
        <dbReference type="ARBA" id="ARBA00004496"/>
    </source>
</evidence>
<dbReference type="NCBIfam" id="TIGR00671">
    <property type="entry name" value="baf"/>
    <property type="match status" value="1"/>
</dbReference>
<dbReference type="NCBIfam" id="TIGR00121">
    <property type="entry name" value="birA_ligase"/>
    <property type="match status" value="1"/>
</dbReference>
<keyword evidence="19" id="KW-0436">Ligase</keyword>
<dbReference type="GO" id="GO:0005737">
    <property type="term" value="C:cytoplasm"/>
    <property type="evidence" value="ECO:0007669"/>
    <property type="project" value="UniProtKB-SubCell"/>
</dbReference>
<keyword evidence="12 16" id="KW-0630">Potassium</keyword>
<dbReference type="InterPro" id="IPR004143">
    <property type="entry name" value="BPL_LPL_catalytic"/>
</dbReference>
<reference evidence="20" key="1">
    <citation type="submission" date="2017-04" db="EMBL/GenBank/DDBJ databases">
        <authorList>
            <person name="Varghese N."/>
            <person name="Submissions S."/>
        </authorList>
    </citation>
    <scope>NUCLEOTIDE SEQUENCE [LARGE SCALE GENOMIC DNA]</scope>
    <source>
        <strain evidence="20">RKEM611</strain>
    </source>
</reference>
<dbReference type="RefSeq" id="WP_132315052.1">
    <property type="nucleotide sequence ID" value="NZ_FWZT01000002.1"/>
</dbReference>
<dbReference type="Pfam" id="PF03099">
    <property type="entry name" value="BPL_LplA_LipB"/>
    <property type="match status" value="1"/>
</dbReference>
<evidence type="ECO:0000256" key="11">
    <source>
        <dbReference type="ARBA" id="ARBA00022840"/>
    </source>
</evidence>
<evidence type="ECO:0000256" key="2">
    <source>
        <dbReference type="ARBA" id="ARBA00001958"/>
    </source>
</evidence>
<organism evidence="19 20">
    <name type="scientific">Pseudobacteriovorax antillogorgiicola</name>
    <dbReference type="NCBI Taxonomy" id="1513793"/>
    <lineage>
        <taxon>Bacteria</taxon>
        <taxon>Pseudomonadati</taxon>
        <taxon>Bdellovibrionota</taxon>
        <taxon>Oligoflexia</taxon>
        <taxon>Oligoflexales</taxon>
        <taxon>Pseudobacteriovoracaceae</taxon>
        <taxon>Pseudobacteriovorax</taxon>
    </lineage>
</organism>
<feature type="binding site" evidence="16">
    <location>
        <position position="330"/>
    </location>
    <ligand>
        <name>substrate</name>
    </ligand>
</feature>
<comment type="caution">
    <text evidence="16">Lacks conserved residue(s) required for the propagation of feature annotation.</text>
</comment>
<dbReference type="AlphaFoldDB" id="A0A1Y6B7R9"/>
<keyword evidence="13 16" id="KW-0173">Coenzyme A biosynthesis</keyword>
<accession>A0A1Y6B7R9</accession>
<feature type="active site" description="Proton acceptor" evidence="16">
    <location>
        <position position="341"/>
    </location>
</feature>
<comment type="pathway">
    <text evidence="4 16">Cofactor biosynthesis; coenzyme A biosynthesis; CoA from (R)-pantothenate: step 1/5.</text>
</comment>
<evidence type="ECO:0000256" key="1">
    <source>
        <dbReference type="ARBA" id="ARBA00001206"/>
    </source>
</evidence>
<comment type="function">
    <text evidence="16">Catalyzes the phosphorylation of pantothenate (Pan), the first step in CoA biosynthesis.</text>
</comment>
<keyword evidence="10 16" id="KW-0418">Kinase</keyword>
<evidence type="ECO:0000256" key="15">
    <source>
        <dbReference type="ARBA" id="ARBA00040883"/>
    </source>
</evidence>
<gene>
    <name evidence="16" type="primary">coaX</name>
    <name evidence="19" type="ORF">SAMN06296036_102363</name>
</gene>
<evidence type="ECO:0000256" key="16">
    <source>
        <dbReference type="HAMAP-Rule" id="MF_01274"/>
    </source>
</evidence>
<comment type="cofactor">
    <cofactor evidence="16">
        <name>NH4(+)</name>
        <dbReference type="ChEBI" id="CHEBI:28938"/>
    </cofactor>
    <cofactor evidence="16">
        <name>K(+)</name>
        <dbReference type="ChEBI" id="CHEBI:29103"/>
    </cofactor>
    <text evidence="16">A monovalent cation. Ammonium or potassium.</text>
</comment>
<evidence type="ECO:0000256" key="7">
    <source>
        <dbReference type="ARBA" id="ARBA00022490"/>
    </source>
</evidence>
<protein>
    <recommendedName>
        <fullName evidence="15 16">Type III pantothenate kinase</fullName>
        <ecNumber evidence="6 16">2.7.1.33</ecNumber>
    </recommendedName>
    <alternativeName>
        <fullName evidence="16">PanK-III</fullName>
    </alternativeName>
    <alternativeName>
        <fullName evidence="16">Pantothenic acid kinase</fullName>
    </alternativeName>
</protein>
<evidence type="ECO:0000256" key="8">
    <source>
        <dbReference type="ARBA" id="ARBA00022679"/>
    </source>
</evidence>
<feature type="binding site" evidence="16">
    <location>
        <begin position="248"/>
        <end position="255"/>
    </location>
    <ligand>
        <name>ATP</name>
        <dbReference type="ChEBI" id="CHEBI:30616"/>
    </ligand>
</feature>
<dbReference type="UniPathway" id="UPA00241">
    <property type="reaction ID" value="UER00352"/>
</dbReference>
<keyword evidence="7 16" id="KW-0963">Cytoplasm</keyword>
<keyword evidence="8 16" id="KW-0808">Transferase</keyword>
<dbReference type="SUPFAM" id="SSF53067">
    <property type="entry name" value="Actin-like ATPase domain"/>
    <property type="match status" value="1"/>
</dbReference>
<proteinExistence type="inferred from homology"/>
<dbReference type="GO" id="GO:0004594">
    <property type="term" value="F:pantothenate kinase activity"/>
    <property type="evidence" value="ECO:0007669"/>
    <property type="project" value="UniProtKB-UniRule"/>
</dbReference>
<evidence type="ECO:0000256" key="14">
    <source>
        <dbReference type="ARBA" id="ARBA00038036"/>
    </source>
</evidence>
<feature type="binding site" evidence="16">
    <location>
        <position position="367"/>
    </location>
    <ligand>
        <name>ATP</name>
        <dbReference type="ChEBI" id="CHEBI:30616"/>
    </ligand>
</feature>
<evidence type="ECO:0000256" key="9">
    <source>
        <dbReference type="ARBA" id="ARBA00022741"/>
    </source>
</evidence>
<dbReference type="EMBL" id="FWZT01000002">
    <property type="protein sequence ID" value="SME97440.1"/>
    <property type="molecule type" value="Genomic_DNA"/>
</dbReference>
<feature type="binding site" evidence="16">
    <location>
        <position position="424"/>
    </location>
    <ligand>
        <name>substrate</name>
    </ligand>
</feature>
<dbReference type="GO" id="GO:0015937">
    <property type="term" value="P:coenzyme A biosynthetic process"/>
    <property type="evidence" value="ECO:0007669"/>
    <property type="project" value="UniProtKB-UniRule"/>
</dbReference>
<dbReference type="SUPFAM" id="SSF55681">
    <property type="entry name" value="Class II aaRS and biotin synthetases"/>
    <property type="match status" value="1"/>
</dbReference>
<feature type="region of interest" description="Disordered" evidence="17">
    <location>
        <begin position="28"/>
        <end position="48"/>
    </location>
</feature>
<name>A0A1Y6B7R9_9BACT</name>
<dbReference type="InterPro" id="IPR004619">
    <property type="entry name" value="Type_III_PanK"/>
</dbReference>
<dbReference type="PROSITE" id="PS51733">
    <property type="entry name" value="BPL_LPL_CATALYTIC"/>
    <property type="match status" value="1"/>
</dbReference>
<dbReference type="Gene3D" id="3.30.930.10">
    <property type="entry name" value="Bira Bifunctional Protein, Domain 2"/>
    <property type="match status" value="1"/>
</dbReference>
<dbReference type="GO" id="GO:0004077">
    <property type="term" value="F:biotin--[biotin carboxyl-carrier protein] ligase activity"/>
    <property type="evidence" value="ECO:0007669"/>
    <property type="project" value="InterPro"/>
</dbReference>
<comment type="subcellular location">
    <subcellularLocation>
        <location evidence="3 16">Cytoplasm</location>
    </subcellularLocation>
</comment>
<dbReference type="InterPro" id="IPR045864">
    <property type="entry name" value="aa-tRNA-synth_II/BPL/LPL"/>
</dbReference>
<evidence type="ECO:0000256" key="4">
    <source>
        <dbReference type="ARBA" id="ARBA00005225"/>
    </source>
</evidence>
<dbReference type="OrthoDB" id="9807064at2"/>
<evidence type="ECO:0000313" key="19">
    <source>
        <dbReference type="EMBL" id="SME97440.1"/>
    </source>
</evidence>
<keyword evidence="11 16" id="KW-0067">ATP-binding</keyword>
<dbReference type="InterPro" id="IPR043129">
    <property type="entry name" value="ATPase_NBD"/>
</dbReference>
<dbReference type="PANTHER" id="PTHR34265:SF1">
    <property type="entry name" value="TYPE III PANTOTHENATE KINASE"/>
    <property type="match status" value="1"/>
</dbReference>
<evidence type="ECO:0000256" key="6">
    <source>
        <dbReference type="ARBA" id="ARBA00012102"/>
    </source>
</evidence>
<feature type="binding site" evidence="16">
    <location>
        <begin position="339"/>
        <end position="342"/>
    </location>
    <ligand>
        <name>substrate</name>
    </ligand>
</feature>